<evidence type="ECO:0000313" key="1">
    <source>
        <dbReference type="EMBL" id="ABY36997.1"/>
    </source>
</evidence>
<name>A9WCN5_CHLAA</name>
<dbReference type="EnsemblBacteria" id="ABY36997">
    <property type="protein sequence ID" value="ABY36997"/>
    <property type="gene ID" value="Caur_3819"/>
</dbReference>
<keyword evidence="2" id="KW-1185">Reference proteome</keyword>
<dbReference type="Proteomes" id="UP000002008">
    <property type="component" value="Chromosome"/>
</dbReference>
<dbReference type="AlphaFoldDB" id="A9WCN5"/>
<proteinExistence type="predicted"/>
<dbReference type="InterPro" id="IPR025132">
    <property type="entry name" value="DUF4058"/>
</dbReference>
<dbReference type="EMBL" id="CP000909">
    <property type="protein sequence ID" value="ABY36997.1"/>
    <property type="molecule type" value="Genomic_DNA"/>
</dbReference>
<dbReference type="Pfam" id="PF13267">
    <property type="entry name" value="DUF4058"/>
    <property type="match status" value="1"/>
</dbReference>
<sequence length="267" mass="30048">MPGPFPGMDPYLERPDLWPDVHQRLITYIADTLQPQLRPRYHARIGERLYVIPPQRSVYQDVTVTQRQPVSIPTTSGGTAVLVADTPLVIIAPAEPIREPFIELIDLAQGGQVVTVIEILSPANKTAGEGHDVCQRKQAEVLASDTHLVEVDLLRQGMYTVAVPLPYLTPFRPWHYVVSVSRAGHRGRFEVYLRTIRQRLPRIAIPLRPPDPDVVLDLQAVFDRCYDHGAYADLIDYRANPDIALPADEVGWVDEYLRQQGLREGAV</sequence>
<gene>
    <name evidence="1" type="ordered locus">Caur_3819</name>
</gene>
<dbReference type="RefSeq" id="WP_012259650.1">
    <property type="nucleotide sequence ID" value="NC_010175.1"/>
</dbReference>
<evidence type="ECO:0000313" key="2">
    <source>
        <dbReference type="Proteomes" id="UP000002008"/>
    </source>
</evidence>
<evidence type="ECO:0008006" key="3">
    <source>
        <dbReference type="Google" id="ProtNLM"/>
    </source>
</evidence>
<dbReference type="eggNOG" id="ENOG5032UVP">
    <property type="taxonomic scope" value="Bacteria"/>
</dbReference>
<dbReference type="HOGENOM" id="CLU_093165_0_0_0"/>
<dbReference type="PATRIC" id="fig|324602.8.peg.4285"/>
<protein>
    <recommendedName>
        <fullName evidence="3">DUF4058 domain-containing protein</fullName>
    </recommendedName>
</protein>
<dbReference type="KEGG" id="cau:Caur_3819"/>
<accession>A9WCN5</accession>
<reference evidence="2" key="1">
    <citation type="journal article" date="2011" name="BMC Genomics">
        <title>Complete genome sequence of the filamentous anoxygenic phototrophic bacterium Chloroflexus aurantiacus.</title>
        <authorList>
            <person name="Tang K.H."/>
            <person name="Barry K."/>
            <person name="Chertkov O."/>
            <person name="Dalin E."/>
            <person name="Han C.S."/>
            <person name="Hauser L.J."/>
            <person name="Honchak B.M."/>
            <person name="Karbach L.E."/>
            <person name="Land M.L."/>
            <person name="Lapidus A."/>
            <person name="Larimer F.W."/>
            <person name="Mikhailova N."/>
            <person name="Pitluck S."/>
            <person name="Pierson B.K."/>
            <person name="Blankenship R.E."/>
        </authorList>
    </citation>
    <scope>NUCLEOTIDE SEQUENCE [LARGE SCALE GENOMIC DNA]</scope>
    <source>
        <strain evidence="2">ATCC 29366 / DSM 635 / J-10-fl</strain>
    </source>
</reference>
<dbReference type="InParanoid" id="A9WCN5"/>
<organism evidence="1 2">
    <name type="scientific">Chloroflexus aurantiacus (strain ATCC 29366 / DSM 635 / J-10-fl)</name>
    <dbReference type="NCBI Taxonomy" id="324602"/>
    <lineage>
        <taxon>Bacteria</taxon>
        <taxon>Bacillati</taxon>
        <taxon>Chloroflexota</taxon>
        <taxon>Chloroflexia</taxon>
        <taxon>Chloroflexales</taxon>
        <taxon>Chloroflexineae</taxon>
        <taxon>Chloroflexaceae</taxon>
        <taxon>Chloroflexus</taxon>
    </lineage>
</organism>